<dbReference type="InterPro" id="IPR033740">
    <property type="entry name" value="Pept_M24B"/>
</dbReference>
<dbReference type="SUPFAM" id="SSF55920">
    <property type="entry name" value="Creatinase/aminopeptidase"/>
    <property type="match status" value="1"/>
</dbReference>
<evidence type="ECO:0000256" key="1">
    <source>
        <dbReference type="ARBA" id="ARBA00008766"/>
    </source>
</evidence>
<dbReference type="PANTHER" id="PTHR43763">
    <property type="entry name" value="XAA-PRO AMINOPEPTIDASE 1"/>
    <property type="match status" value="1"/>
</dbReference>
<feature type="domain" description="Creatinase N-terminal" evidence="5">
    <location>
        <begin position="7"/>
        <end position="135"/>
    </location>
</feature>
<name>A0A844FEX1_9FIRM</name>
<evidence type="ECO:0000313" key="8">
    <source>
        <dbReference type="Proteomes" id="UP000462760"/>
    </source>
</evidence>
<dbReference type="InterPro" id="IPR050422">
    <property type="entry name" value="X-Pro_aminopeptidase_P"/>
</dbReference>
<dbReference type="CDD" id="cd01085">
    <property type="entry name" value="APP"/>
    <property type="match status" value="1"/>
</dbReference>
<dbReference type="FunFam" id="3.40.350.10:FF:000003">
    <property type="entry name" value="Xaa-pro aminopeptidase P"/>
    <property type="match status" value="1"/>
</dbReference>
<dbReference type="EMBL" id="VULR01000002">
    <property type="protein sequence ID" value="MSS42544.1"/>
    <property type="molecule type" value="Genomic_DNA"/>
</dbReference>
<keyword evidence="3" id="KW-0378">Hydrolase</keyword>
<comment type="similarity">
    <text evidence="1">Belongs to the peptidase M24B family.</text>
</comment>
<dbReference type="PANTHER" id="PTHR43763:SF6">
    <property type="entry name" value="XAA-PRO AMINOPEPTIDASE 1"/>
    <property type="match status" value="1"/>
</dbReference>
<organism evidence="7 8">
    <name type="scientific">Anaerosalibacter bizertensis</name>
    <dbReference type="NCBI Taxonomy" id="932217"/>
    <lineage>
        <taxon>Bacteria</taxon>
        <taxon>Bacillati</taxon>
        <taxon>Bacillota</taxon>
        <taxon>Tissierellia</taxon>
        <taxon>Tissierellales</taxon>
        <taxon>Sporanaerobacteraceae</taxon>
        <taxon>Anaerosalibacter</taxon>
    </lineage>
</organism>
<evidence type="ECO:0000259" key="4">
    <source>
        <dbReference type="Pfam" id="PF00557"/>
    </source>
</evidence>
<dbReference type="Gene3D" id="3.40.350.10">
    <property type="entry name" value="Creatinase/prolidase N-terminal domain"/>
    <property type="match status" value="2"/>
</dbReference>
<evidence type="ECO:0000256" key="2">
    <source>
        <dbReference type="ARBA" id="ARBA00022723"/>
    </source>
</evidence>
<dbReference type="AlphaFoldDB" id="A0A844FEX1"/>
<dbReference type="GO" id="GO:0046872">
    <property type="term" value="F:metal ion binding"/>
    <property type="evidence" value="ECO:0007669"/>
    <property type="project" value="UniProtKB-KW"/>
</dbReference>
<dbReference type="SUPFAM" id="SSF53092">
    <property type="entry name" value="Creatinase/prolidase N-terminal domain"/>
    <property type="match status" value="1"/>
</dbReference>
<evidence type="ECO:0000259" key="6">
    <source>
        <dbReference type="Pfam" id="PF16188"/>
    </source>
</evidence>
<evidence type="ECO:0000313" key="7">
    <source>
        <dbReference type="EMBL" id="MSS42544.1"/>
    </source>
</evidence>
<comment type="caution">
    <text evidence="7">The sequence shown here is derived from an EMBL/GenBank/DDBJ whole genome shotgun (WGS) entry which is preliminary data.</text>
</comment>
<evidence type="ECO:0000259" key="5">
    <source>
        <dbReference type="Pfam" id="PF01321"/>
    </source>
</evidence>
<proteinExistence type="inferred from homology"/>
<dbReference type="InterPro" id="IPR036005">
    <property type="entry name" value="Creatinase/aminopeptidase-like"/>
</dbReference>
<dbReference type="Proteomes" id="UP000462760">
    <property type="component" value="Unassembled WGS sequence"/>
</dbReference>
<dbReference type="FunFam" id="3.90.230.10:FF:000009">
    <property type="entry name" value="xaa-Pro aminopeptidase 2"/>
    <property type="match status" value="1"/>
</dbReference>
<keyword evidence="7" id="KW-0031">Aminopeptidase</keyword>
<dbReference type="InterPro" id="IPR029149">
    <property type="entry name" value="Creatin/AminoP/Spt16_N"/>
</dbReference>
<accession>A0A844FEX1</accession>
<dbReference type="GO" id="GO:0005737">
    <property type="term" value="C:cytoplasm"/>
    <property type="evidence" value="ECO:0007669"/>
    <property type="project" value="UniProtKB-ARBA"/>
</dbReference>
<sequence length="592" mass="68296">MNVNEKLSSLRKLMNEKGIDAYIIPTYDPHQSEYVGEHWQARVWISGFTGSAGTVVVTKDEAGLWTDGRYFIQAENQLKGSEIKLFKMGIPGYPTYMEWIRDTLKEGETVGFDGKLFPQSDVLEMQKKLENKKIKIVEEYDLISSIWTDRPELPMDEIFIHDVKYAGKTPKEKLEDVRKEMEKLEVEYYILGSLDDIAWVYNIRGKDVEYNPVVTSYALISMDKAYLFVHKVKVPKEVENFLNKNGIEIREYNEVRDYVEKIKDGSRVFIDPSRVNRWLYNGIPKGCKIVEETNITTNLKAIKNSVEIENLKRCYIKDGVALVKFLYWIDKNLGKTPMSEISVSDKLEEFRREQEDFVEPSFGTIAAYKDHAPMMHYSATEESDYTLKNEGMLLVDSGGQYLDGTTDITRTIVLGPITEEEKRDFTLTLKGHINLIKARFLYGATGSNLDVLARFPLWQEGIDYKCGTGHGVGFFLNVHEGPHRFAPIPNKVKLEEGMVVTIEPGVYKEGKHGIRIENDIVVRKDIVTESGQFMKFETISYCPIDLEGVDVDLLDESERQWLNNYHTEVYEKLSPYLNKDEKEWLKNETRSI</sequence>
<dbReference type="InterPro" id="IPR000587">
    <property type="entry name" value="Creatinase_N"/>
</dbReference>
<dbReference type="Pfam" id="PF16188">
    <property type="entry name" value="Peptidase_M24_C"/>
    <property type="match status" value="1"/>
</dbReference>
<evidence type="ECO:0000256" key="3">
    <source>
        <dbReference type="ARBA" id="ARBA00022801"/>
    </source>
</evidence>
<dbReference type="InterPro" id="IPR000994">
    <property type="entry name" value="Pept_M24"/>
</dbReference>
<dbReference type="Gene3D" id="3.90.230.10">
    <property type="entry name" value="Creatinase/methionine aminopeptidase superfamily"/>
    <property type="match status" value="1"/>
</dbReference>
<keyword evidence="2" id="KW-0479">Metal-binding</keyword>
<dbReference type="InterPro" id="IPR032416">
    <property type="entry name" value="Peptidase_M24_C"/>
</dbReference>
<protein>
    <submittedName>
        <fullName evidence="7">Aminopeptidase P family protein</fullName>
    </submittedName>
</protein>
<dbReference type="Pfam" id="PF01321">
    <property type="entry name" value="Creatinase_N"/>
    <property type="match status" value="1"/>
</dbReference>
<dbReference type="RefSeq" id="WP_326831024.1">
    <property type="nucleotide sequence ID" value="NZ_VULR01000002.1"/>
</dbReference>
<feature type="domain" description="Peptidase M24" evidence="4">
    <location>
        <begin position="310"/>
        <end position="523"/>
    </location>
</feature>
<gene>
    <name evidence="7" type="ORF">FYJ27_02165</name>
</gene>
<keyword evidence="7" id="KW-0645">Protease</keyword>
<dbReference type="GO" id="GO:0070006">
    <property type="term" value="F:metalloaminopeptidase activity"/>
    <property type="evidence" value="ECO:0007669"/>
    <property type="project" value="InterPro"/>
</dbReference>
<feature type="domain" description="Peptidase M24 C-terminal" evidence="6">
    <location>
        <begin position="532"/>
        <end position="592"/>
    </location>
</feature>
<dbReference type="Pfam" id="PF16189">
    <property type="entry name" value="Creatinase_N_2"/>
    <property type="match status" value="1"/>
</dbReference>
<reference evidence="7 8" key="1">
    <citation type="submission" date="2019-08" db="EMBL/GenBank/DDBJ databases">
        <title>In-depth cultivation of the pig gut microbiome towards novel bacterial diversity and tailored functional studies.</title>
        <authorList>
            <person name="Wylensek D."/>
            <person name="Hitch T.C.A."/>
            <person name="Clavel T."/>
        </authorList>
    </citation>
    <scope>NUCLEOTIDE SEQUENCE [LARGE SCALE GENOMIC DNA]</scope>
    <source>
        <strain evidence="7 8">Med78-601-WT-4W-RMD-3</strain>
    </source>
</reference>
<dbReference type="Pfam" id="PF00557">
    <property type="entry name" value="Peptidase_M24"/>
    <property type="match status" value="1"/>
</dbReference>